<dbReference type="eggNOG" id="ENOG5031UUD">
    <property type="taxonomic scope" value="Bacteria"/>
</dbReference>
<dbReference type="Proteomes" id="UP000183015">
    <property type="component" value="Unassembled WGS sequence"/>
</dbReference>
<reference evidence="2" key="1">
    <citation type="submission" date="2016-10" db="EMBL/GenBank/DDBJ databases">
        <authorList>
            <person name="Varghese N."/>
        </authorList>
    </citation>
    <scope>NUCLEOTIDE SEQUENCE [LARGE SCALE GENOMIC DNA]</scope>
    <source>
        <strain evidence="2">DSM 45096 / BCRC 16803 / CGMCC 4.1857 / CIP 109030 / JCM 12277 / KCTC 19219 / NBRC 100920 / 33214</strain>
    </source>
</reference>
<name>A0A1H7P1R5_STRJI</name>
<accession>A0A1H7P1R5</accession>
<proteinExistence type="predicted"/>
<sequence>MHEDLRMDHLLVGHWSSLPFSYGVMEASELAFLGDGRGWSTWFNVEGLCVTRFTWRCPESGVLELSALWMVQGTLSQEPGPPAFSSMEPAERLDEVTRHRYVVGPAVPMPDAEPLIAVSFEDPVEFCHQYARGSALIRPEEDPTHLVLPYQ</sequence>
<organism evidence="1 2">
    <name type="scientific">Streptacidiphilus jiangxiensis</name>
    <dbReference type="NCBI Taxonomy" id="235985"/>
    <lineage>
        <taxon>Bacteria</taxon>
        <taxon>Bacillati</taxon>
        <taxon>Actinomycetota</taxon>
        <taxon>Actinomycetes</taxon>
        <taxon>Kitasatosporales</taxon>
        <taxon>Streptomycetaceae</taxon>
        <taxon>Streptacidiphilus</taxon>
    </lineage>
</organism>
<evidence type="ECO:0000313" key="1">
    <source>
        <dbReference type="EMBL" id="SEL29576.1"/>
    </source>
</evidence>
<gene>
    <name evidence="1" type="ORF">SAMN05414137_107175</name>
</gene>
<evidence type="ECO:0000313" key="2">
    <source>
        <dbReference type="Proteomes" id="UP000183015"/>
    </source>
</evidence>
<protein>
    <submittedName>
        <fullName evidence="1">Uncharacterized protein</fullName>
    </submittedName>
</protein>
<keyword evidence="2" id="KW-1185">Reference proteome</keyword>
<dbReference type="AlphaFoldDB" id="A0A1H7P1R5"/>
<dbReference type="EMBL" id="FOAZ01000007">
    <property type="protein sequence ID" value="SEL29576.1"/>
    <property type="molecule type" value="Genomic_DNA"/>
</dbReference>